<feature type="transmembrane region" description="Helical" evidence="1">
    <location>
        <begin position="119"/>
        <end position="139"/>
    </location>
</feature>
<keyword evidence="1" id="KW-0472">Membrane</keyword>
<dbReference type="InterPro" id="IPR021354">
    <property type="entry name" value="DUF2975"/>
</dbReference>
<name>A0A645AW24_9ZZZZ</name>
<keyword evidence="1" id="KW-0812">Transmembrane</keyword>
<keyword evidence="1" id="KW-1133">Transmembrane helix</keyword>
<sequence>MLILGEKSLSVLVKWILDLVFLGGLAITITLPYGLRWYMNTLYPTNSENYSFMLGFLYFTGIVCLMLVNEIRKIFKTLNRRNPFMMDNVKSLNRVGWACFIIAAAYILKIFFYNSVLTTIITMIFIIAGLFSIVLAEVFRQAIEVKAENDLTI</sequence>
<accession>A0A645AW24</accession>
<evidence type="ECO:0000313" key="2">
    <source>
        <dbReference type="EMBL" id="MPM55103.1"/>
    </source>
</evidence>
<protein>
    <recommendedName>
        <fullName evidence="3">DUF2975 domain-containing protein</fullName>
    </recommendedName>
</protein>
<evidence type="ECO:0008006" key="3">
    <source>
        <dbReference type="Google" id="ProtNLM"/>
    </source>
</evidence>
<feature type="transmembrane region" description="Helical" evidence="1">
    <location>
        <begin position="50"/>
        <end position="71"/>
    </location>
</feature>
<dbReference type="AlphaFoldDB" id="A0A645AW24"/>
<proteinExistence type="predicted"/>
<comment type="caution">
    <text evidence="2">The sequence shown here is derived from an EMBL/GenBank/DDBJ whole genome shotgun (WGS) entry which is preliminary data.</text>
</comment>
<dbReference type="Pfam" id="PF11188">
    <property type="entry name" value="DUF2975"/>
    <property type="match status" value="1"/>
</dbReference>
<dbReference type="EMBL" id="VSSQ01015114">
    <property type="protein sequence ID" value="MPM55103.1"/>
    <property type="molecule type" value="Genomic_DNA"/>
</dbReference>
<reference evidence="2" key="1">
    <citation type="submission" date="2019-08" db="EMBL/GenBank/DDBJ databases">
        <authorList>
            <person name="Kucharzyk K."/>
            <person name="Murdoch R.W."/>
            <person name="Higgins S."/>
            <person name="Loffler F."/>
        </authorList>
    </citation>
    <scope>NUCLEOTIDE SEQUENCE</scope>
</reference>
<feature type="transmembrane region" description="Helical" evidence="1">
    <location>
        <begin position="92"/>
        <end position="113"/>
    </location>
</feature>
<organism evidence="2">
    <name type="scientific">bioreactor metagenome</name>
    <dbReference type="NCBI Taxonomy" id="1076179"/>
    <lineage>
        <taxon>unclassified sequences</taxon>
        <taxon>metagenomes</taxon>
        <taxon>ecological metagenomes</taxon>
    </lineage>
</organism>
<feature type="transmembrane region" description="Helical" evidence="1">
    <location>
        <begin position="12"/>
        <end position="35"/>
    </location>
</feature>
<evidence type="ECO:0000256" key="1">
    <source>
        <dbReference type="SAM" id="Phobius"/>
    </source>
</evidence>
<gene>
    <name evidence="2" type="ORF">SDC9_101888</name>
</gene>